<accession>A0A0E9QG73</accession>
<reference evidence="1" key="1">
    <citation type="submission" date="2014-11" db="EMBL/GenBank/DDBJ databases">
        <authorList>
            <person name="Amaro Gonzalez C."/>
        </authorList>
    </citation>
    <scope>NUCLEOTIDE SEQUENCE</scope>
</reference>
<evidence type="ECO:0000313" key="1">
    <source>
        <dbReference type="EMBL" id="JAH15871.1"/>
    </source>
</evidence>
<reference evidence="1" key="2">
    <citation type="journal article" date="2015" name="Fish Shellfish Immunol.">
        <title>Early steps in the European eel (Anguilla anguilla)-Vibrio vulnificus interaction in the gills: Role of the RtxA13 toxin.</title>
        <authorList>
            <person name="Callol A."/>
            <person name="Pajuelo D."/>
            <person name="Ebbesson L."/>
            <person name="Teles M."/>
            <person name="MacKenzie S."/>
            <person name="Amaro C."/>
        </authorList>
    </citation>
    <scope>NUCLEOTIDE SEQUENCE</scope>
</reference>
<name>A0A0E9QG73_ANGAN</name>
<protein>
    <submittedName>
        <fullName evidence="1">Uncharacterized protein</fullName>
    </submittedName>
</protein>
<sequence length="24" mass="2824">MSCYDYKISLKMQSLQEIISSKMP</sequence>
<proteinExistence type="predicted"/>
<dbReference type="AlphaFoldDB" id="A0A0E9QG73"/>
<organism evidence="1">
    <name type="scientific">Anguilla anguilla</name>
    <name type="common">European freshwater eel</name>
    <name type="synonym">Muraena anguilla</name>
    <dbReference type="NCBI Taxonomy" id="7936"/>
    <lineage>
        <taxon>Eukaryota</taxon>
        <taxon>Metazoa</taxon>
        <taxon>Chordata</taxon>
        <taxon>Craniata</taxon>
        <taxon>Vertebrata</taxon>
        <taxon>Euteleostomi</taxon>
        <taxon>Actinopterygii</taxon>
        <taxon>Neopterygii</taxon>
        <taxon>Teleostei</taxon>
        <taxon>Anguilliformes</taxon>
        <taxon>Anguillidae</taxon>
        <taxon>Anguilla</taxon>
    </lineage>
</organism>
<dbReference type="EMBL" id="GBXM01092706">
    <property type="protein sequence ID" value="JAH15871.1"/>
    <property type="molecule type" value="Transcribed_RNA"/>
</dbReference>